<feature type="compositionally biased region" description="Low complexity" evidence="1">
    <location>
        <begin position="387"/>
        <end position="396"/>
    </location>
</feature>
<feature type="compositionally biased region" description="Gly residues" evidence="1">
    <location>
        <begin position="165"/>
        <end position="176"/>
    </location>
</feature>
<feature type="compositionally biased region" description="Polar residues" evidence="1">
    <location>
        <begin position="372"/>
        <end position="382"/>
    </location>
</feature>
<dbReference type="SUPFAM" id="SSF54001">
    <property type="entry name" value="Cysteine proteinases"/>
    <property type="match status" value="1"/>
</dbReference>
<dbReference type="OrthoDB" id="415023at2759"/>
<dbReference type="PANTHER" id="PTHR12419:SF7">
    <property type="entry name" value="OTU DOMAIN-CONTAINING PROTEIN 3"/>
    <property type="match status" value="1"/>
</dbReference>
<dbReference type="GO" id="GO:0016579">
    <property type="term" value="P:protein deubiquitination"/>
    <property type="evidence" value="ECO:0007669"/>
    <property type="project" value="TreeGrafter"/>
</dbReference>
<feature type="compositionally biased region" description="Acidic residues" evidence="1">
    <location>
        <begin position="310"/>
        <end position="328"/>
    </location>
</feature>
<feature type="domain" description="OTU" evidence="2">
    <location>
        <begin position="46"/>
        <end position="225"/>
    </location>
</feature>
<feature type="compositionally biased region" description="Low complexity" evidence="1">
    <location>
        <begin position="356"/>
        <end position="371"/>
    </location>
</feature>
<feature type="compositionally biased region" description="Basic and acidic residues" evidence="1">
    <location>
        <begin position="612"/>
        <end position="640"/>
    </location>
</feature>
<dbReference type="CDD" id="cd22756">
    <property type="entry name" value="OTU_OTUD3-like"/>
    <property type="match status" value="1"/>
</dbReference>
<feature type="compositionally biased region" description="Low complexity" evidence="1">
    <location>
        <begin position="287"/>
        <end position="299"/>
    </location>
</feature>
<dbReference type="InterPro" id="IPR003323">
    <property type="entry name" value="OTU_dom"/>
</dbReference>
<feature type="region of interest" description="Disordered" evidence="1">
    <location>
        <begin position="224"/>
        <end position="827"/>
    </location>
</feature>
<feature type="region of interest" description="Disordered" evidence="1">
    <location>
        <begin position="152"/>
        <end position="203"/>
    </location>
</feature>
<feature type="compositionally biased region" description="Basic and acidic residues" evidence="1">
    <location>
        <begin position="181"/>
        <end position="196"/>
    </location>
</feature>
<evidence type="ECO:0000313" key="4">
    <source>
        <dbReference type="Proteomes" id="UP000559027"/>
    </source>
</evidence>
<dbReference type="EMBL" id="JAACJO010000010">
    <property type="protein sequence ID" value="KAF5353491.1"/>
    <property type="molecule type" value="Genomic_DNA"/>
</dbReference>
<feature type="compositionally biased region" description="Basic residues" evidence="1">
    <location>
        <begin position="1"/>
        <end position="21"/>
    </location>
</feature>
<dbReference type="Proteomes" id="UP000559027">
    <property type="component" value="Unassembled WGS sequence"/>
</dbReference>
<feature type="compositionally biased region" description="Low complexity" evidence="1">
    <location>
        <begin position="712"/>
        <end position="727"/>
    </location>
</feature>
<dbReference type="PANTHER" id="PTHR12419">
    <property type="entry name" value="OTU DOMAIN CONTAINING PROTEIN"/>
    <property type="match status" value="1"/>
</dbReference>
<accession>A0A8H5D688</accession>
<organism evidence="3 4">
    <name type="scientific">Leucocoprinus leucothites</name>
    <dbReference type="NCBI Taxonomy" id="201217"/>
    <lineage>
        <taxon>Eukaryota</taxon>
        <taxon>Fungi</taxon>
        <taxon>Dikarya</taxon>
        <taxon>Basidiomycota</taxon>
        <taxon>Agaricomycotina</taxon>
        <taxon>Agaricomycetes</taxon>
        <taxon>Agaricomycetidae</taxon>
        <taxon>Agaricales</taxon>
        <taxon>Agaricineae</taxon>
        <taxon>Agaricaceae</taxon>
        <taxon>Leucocoprinus</taxon>
    </lineage>
</organism>
<keyword evidence="4" id="KW-1185">Reference proteome</keyword>
<dbReference type="InterPro" id="IPR050704">
    <property type="entry name" value="Peptidase_C85-like"/>
</dbReference>
<feature type="region of interest" description="Disordered" evidence="1">
    <location>
        <begin position="1"/>
        <end position="29"/>
    </location>
</feature>
<evidence type="ECO:0000313" key="3">
    <source>
        <dbReference type="EMBL" id="KAF5353491.1"/>
    </source>
</evidence>
<comment type="caution">
    <text evidence="3">The sequence shown here is derived from an EMBL/GenBank/DDBJ whole genome shotgun (WGS) entry which is preliminary data.</text>
</comment>
<feature type="compositionally biased region" description="Basic and acidic residues" evidence="1">
    <location>
        <begin position="688"/>
        <end position="697"/>
    </location>
</feature>
<feature type="compositionally biased region" description="Polar residues" evidence="1">
    <location>
        <begin position="244"/>
        <end position="253"/>
    </location>
</feature>
<evidence type="ECO:0000256" key="1">
    <source>
        <dbReference type="SAM" id="MobiDB-lite"/>
    </source>
</evidence>
<feature type="compositionally biased region" description="Low complexity" evidence="1">
    <location>
        <begin position="651"/>
        <end position="663"/>
    </location>
</feature>
<reference evidence="3 4" key="1">
    <citation type="journal article" date="2020" name="ISME J.">
        <title>Uncovering the hidden diversity of litter-decomposition mechanisms in mushroom-forming fungi.</title>
        <authorList>
            <person name="Floudas D."/>
            <person name="Bentzer J."/>
            <person name="Ahren D."/>
            <person name="Johansson T."/>
            <person name="Persson P."/>
            <person name="Tunlid A."/>
        </authorList>
    </citation>
    <scope>NUCLEOTIDE SEQUENCE [LARGE SCALE GENOMIC DNA]</scope>
    <source>
        <strain evidence="3 4">CBS 146.42</strain>
    </source>
</reference>
<dbReference type="PROSITE" id="PS50802">
    <property type="entry name" value="OTU"/>
    <property type="match status" value="1"/>
</dbReference>
<feature type="compositionally biased region" description="Basic and acidic residues" evidence="1">
    <location>
        <begin position="807"/>
        <end position="827"/>
    </location>
</feature>
<feature type="compositionally biased region" description="Polar residues" evidence="1">
    <location>
        <begin position="506"/>
        <end position="517"/>
    </location>
</feature>
<sequence>MGHGKRRHNPQLKARTTRSSRGRLLSLSDPAQNSQLLDNQLRQLGLYAAPTLGDGNCLFRALSDQLYGTDSKHAQLRQDICDWIYKHKSRYEPFVEDERGIDTHLRCMRENATYGGHMELSAFAHMAKRNVKVVQPGLVYVIEWQAFVVSQSPTTSEPPNNAQVGNGGASGSGGSGSSPRFPDKEFPDVDHQNHSDLDDDHDDDANSTIYVAYHDWEHFSSIRNLKGPHAGPPHVKERPPPATTDGTTPSSPITEEYKPTKGRKKAEKERQREIKERKREQARAKSKPSSTKSTSSPGKGKQKADLVSTETEDDIDSDDGPDDADADELPVITQRQAEEDEVTPEKLKIKLKLTLNSASNPSSANISESENTGVAGNSTPQKTGLKLRLPPSRSLSVTPSASNVSTPPTSHASIATSSSSSLSESGQSTATLPTTATTTATTASAQPTSPSSASTTLPSAEPSTSTSTSVSAADAEATAKDYASTLAHLPHAHPPTHTSAPHLTSDISYIYSQNHHASSSTSSSSYPSSSSHPINPNVIGGGIPQRANRSPKRTFDESELGVDDTGAGGIGNGGRSSRLRRGPEQFEGTVWNENKDDVVMNSPSTGVGSRIGLREGTVEPERDSEVEEREVAETLVEGRDGVPTPPPPDQPTTTTTKITPPTTQETELAEDESDTGAGSSSSLSSLSPEHEPEHEDLVNGGNTPTTSPSPPSTATTATTAITATNNKPKPPPSPPTATITHVRRSSPPLTRKQKQTRDKLDAEMNAPRMTRRQRKLLGLPKGRKVGVGPYERKSTRAGGADGGVEEGEWKRNGTGRVDVRGFRELKI</sequence>
<feature type="compositionally biased region" description="Polar residues" evidence="1">
    <location>
        <begin position="152"/>
        <end position="164"/>
    </location>
</feature>
<proteinExistence type="predicted"/>
<dbReference type="GO" id="GO:0004843">
    <property type="term" value="F:cysteine-type deubiquitinase activity"/>
    <property type="evidence" value="ECO:0007669"/>
    <property type="project" value="TreeGrafter"/>
</dbReference>
<dbReference type="Gene3D" id="3.90.70.80">
    <property type="match status" value="1"/>
</dbReference>
<feature type="compositionally biased region" description="Low complexity" evidence="1">
    <location>
        <begin position="483"/>
        <end position="505"/>
    </location>
</feature>
<dbReference type="Pfam" id="PF02338">
    <property type="entry name" value="OTU"/>
    <property type="match status" value="1"/>
</dbReference>
<feature type="compositionally biased region" description="Basic and acidic residues" evidence="1">
    <location>
        <begin position="266"/>
        <end position="283"/>
    </location>
</feature>
<name>A0A8H5D688_9AGAR</name>
<gene>
    <name evidence="3" type="ORF">D9756_007922</name>
</gene>
<evidence type="ECO:0000259" key="2">
    <source>
        <dbReference type="PROSITE" id="PS50802"/>
    </source>
</evidence>
<feature type="compositionally biased region" description="Low complexity" evidence="1">
    <location>
        <begin position="405"/>
        <end position="476"/>
    </location>
</feature>
<feature type="compositionally biased region" description="Low complexity" evidence="1">
    <location>
        <begin position="518"/>
        <end position="531"/>
    </location>
</feature>
<dbReference type="InterPro" id="IPR038765">
    <property type="entry name" value="Papain-like_cys_pep_sf"/>
</dbReference>
<protein>
    <recommendedName>
        <fullName evidence="2">OTU domain-containing protein</fullName>
    </recommendedName>
</protein>
<dbReference type="AlphaFoldDB" id="A0A8H5D688"/>